<reference evidence="1" key="2">
    <citation type="journal article" date="2015" name="Data Brief">
        <title>Shoot transcriptome of the giant reed, Arundo donax.</title>
        <authorList>
            <person name="Barrero R.A."/>
            <person name="Guerrero F.D."/>
            <person name="Moolhuijzen P."/>
            <person name="Goolsby J.A."/>
            <person name="Tidwell J."/>
            <person name="Bellgard S.E."/>
            <person name="Bellgard M.I."/>
        </authorList>
    </citation>
    <scope>NUCLEOTIDE SEQUENCE</scope>
    <source>
        <tissue evidence="1">Shoot tissue taken approximately 20 cm above the soil surface</tissue>
    </source>
</reference>
<dbReference type="EMBL" id="GBRH01199228">
    <property type="protein sequence ID" value="JAD98667.1"/>
    <property type="molecule type" value="Transcribed_RNA"/>
</dbReference>
<proteinExistence type="predicted"/>
<dbReference type="AlphaFoldDB" id="A0A0A9ERM8"/>
<evidence type="ECO:0000313" key="1">
    <source>
        <dbReference type="EMBL" id="JAD98667.1"/>
    </source>
</evidence>
<protein>
    <submittedName>
        <fullName evidence="1">Uncharacterized protein</fullName>
    </submittedName>
</protein>
<sequence length="148" mass="16249">MKSDGQHSYFKRSSSGANQFGNYGVNAINGESNHISETGLAYKANGNLSHPVLANVLEVCGMIHHCNGIGKEKDEVSAAFGQGWTKKNMDKCTIAYTKKELRIDIERGVKPKIRWLSRGPLGEAAVSNGFVVTKIQSKKSTHWRSNKV</sequence>
<accession>A0A0A9ERM8</accession>
<organism evidence="1">
    <name type="scientific">Arundo donax</name>
    <name type="common">Giant reed</name>
    <name type="synonym">Donax arundinaceus</name>
    <dbReference type="NCBI Taxonomy" id="35708"/>
    <lineage>
        <taxon>Eukaryota</taxon>
        <taxon>Viridiplantae</taxon>
        <taxon>Streptophyta</taxon>
        <taxon>Embryophyta</taxon>
        <taxon>Tracheophyta</taxon>
        <taxon>Spermatophyta</taxon>
        <taxon>Magnoliopsida</taxon>
        <taxon>Liliopsida</taxon>
        <taxon>Poales</taxon>
        <taxon>Poaceae</taxon>
        <taxon>PACMAD clade</taxon>
        <taxon>Arundinoideae</taxon>
        <taxon>Arundineae</taxon>
        <taxon>Arundo</taxon>
    </lineage>
</organism>
<reference evidence="1" key="1">
    <citation type="submission" date="2014-09" db="EMBL/GenBank/DDBJ databases">
        <authorList>
            <person name="Magalhaes I.L.F."/>
            <person name="Oliveira U."/>
            <person name="Santos F.R."/>
            <person name="Vidigal T.H.D.A."/>
            <person name="Brescovit A.D."/>
            <person name="Santos A.J."/>
        </authorList>
    </citation>
    <scope>NUCLEOTIDE SEQUENCE</scope>
    <source>
        <tissue evidence="1">Shoot tissue taken approximately 20 cm above the soil surface</tissue>
    </source>
</reference>
<name>A0A0A9ERM8_ARUDO</name>